<accession>A0A6N9Q6U0</accession>
<gene>
    <name evidence="3" type="ORF">ERL59_16625</name>
</gene>
<dbReference type="RefSeq" id="WP_160647390.1">
    <property type="nucleotide sequence ID" value="NZ_SIJB01000033.1"/>
</dbReference>
<evidence type="ECO:0000259" key="2">
    <source>
        <dbReference type="PROSITE" id="PS51272"/>
    </source>
</evidence>
<dbReference type="InterPro" id="IPR001119">
    <property type="entry name" value="SLH_dom"/>
</dbReference>
<dbReference type="PROSITE" id="PS51272">
    <property type="entry name" value="SLH"/>
    <property type="match status" value="1"/>
</dbReference>
<evidence type="ECO:0000256" key="1">
    <source>
        <dbReference type="ARBA" id="ARBA00022729"/>
    </source>
</evidence>
<organism evidence="3 4">
    <name type="scientific">Chengkuizengella marina</name>
    <dbReference type="NCBI Taxonomy" id="2507566"/>
    <lineage>
        <taxon>Bacteria</taxon>
        <taxon>Bacillati</taxon>
        <taxon>Bacillota</taxon>
        <taxon>Bacilli</taxon>
        <taxon>Bacillales</taxon>
        <taxon>Paenibacillaceae</taxon>
        <taxon>Chengkuizengella</taxon>
    </lineage>
</organism>
<feature type="domain" description="SLH" evidence="2">
    <location>
        <begin position="108"/>
        <end position="171"/>
    </location>
</feature>
<evidence type="ECO:0000313" key="4">
    <source>
        <dbReference type="Proteomes" id="UP000448943"/>
    </source>
</evidence>
<keyword evidence="1" id="KW-0732">Signal</keyword>
<dbReference type="EMBL" id="SIJB01000033">
    <property type="protein sequence ID" value="NBI30576.1"/>
    <property type="molecule type" value="Genomic_DNA"/>
</dbReference>
<dbReference type="InterPro" id="IPR032812">
    <property type="entry name" value="SbsA_Ig"/>
</dbReference>
<dbReference type="InterPro" id="IPR014755">
    <property type="entry name" value="Cu-Rt/internalin_Ig-like"/>
</dbReference>
<dbReference type="Proteomes" id="UP000448943">
    <property type="component" value="Unassembled WGS sequence"/>
</dbReference>
<proteinExistence type="predicted"/>
<reference evidence="3 4" key="1">
    <citation type="submission" date="2019-01" db="EMBL/GenBank/DDBJ databases">
        <title>Chengkuizengella sp. nov., isolated from deep-sea sediment of East Pacific Ocean.</title>
        <authorList>
            <person name="Yang J."/>
            <person name="Lai Q."/>
            <person name="Shao Z."/>
        </authorList>
    </citation>
    <scope>NUCLEOTIDE SEQUENCE [LARGE SCALE GENOMIC DNA]</scope>
    <source>
        <strain evidence="3 4">YPA3-1-1</strain>
    </source>
</reference>
<keyword evidence="4" id="KW-1185">Reference proteome</keyword>
<dbReference type="OrthoDB" id="1706086at2"/>
<dbReference type="Pfam" id="PF00395">
    <property type="entry name" value="SLH"/>
    <property type="match status" value="1"/>
</dbReference>
<dbReference type="AlphaFoldDB" id="A0A6N9Q6U0"/>
<comment type="caution">
    <text evidence="3">The sequence shown here is derived from an EMBL/GenBank/DDBJ whole genome shotgun (WGS) entry which is preliminary data.</text>
</comment>
<evidence type="ECO:0000313" key="3">
    <source>
        <dbReference type="EMBL" id="NBI30576.1"/>
    </source>
</evidence>
<name>A0A6N9Q6U0_9BACL</name>
<dbReference type="Gene3D" id="2.60.40.1220">
    <property type="match status" value="3"/>
</dbReference>
<protein>
    <recommendedName>
        <fullName evidence="2">SLH domain-containing protein</fullName>
    </recommendedName>
</protein>
<dbReference type="Pfam" id="PF13205">
    <property type="entry name" value="Big_5"/>
    <property type="match status" value="1"/>
</dbReference>
<sequence>MREQSSNDSITQSSKTKQTNVFRGGETKVMKKSLSILLALAMVFSMFASVAVAEETEMTAEEKFDTLKEKGIFEGYDDGLPHLEDNMTREQAAKIIALVFELDLDTPEAPTFSDVAADRWSYEYVEAAAAADIINGVSEGVYAPKDNVTVEQFAKMIAVGYANATDMEIDMEATVDSENVSAWAQPYVALALEAGLIAEADDYTADATRTVLVEGAYVANAKVEELAEAAKELKVKSLSADSLVQVVVEFNAALDAESAEEEGNYDLSDSIDVGDAELQEDGKTVVLTVEELDNQDEYKIEIDGVKSAGGNTLEDYEGLFTAFDADLPTVEGLEFTGPKSFTVTFSEPMDPEVEGKVEVKKGSKKLSVDKNDTKVSGNEVFVELNSSFKDGEEYSISISKYEDFAEYANVSFKEAFDYEDSKDAPTASIEDVTQTVIEVKFDKPVSGVNKDDFNHTYTGWKALYITETKGEVPSNVEASLDKVTTLFVVFDDGEDGEDGDHALPSGTVEFTISSGDIEDNWGNEFVKTTYELEVAADRDAPTVTGVEVESGTSVEITFSESVKVDSDNYKFLDSDGDEVKIDITAEGSDDNKTVTLTFEDDNQEGETLTLVISDVVDDTLYENEMEEYTEELVFDDLTFDLVDRVEFKDALDSDDNLGTFNEGDDLLYIIFKEAVSDSAVDSDNYRLYNDSTLAKLDGEFEYFEEDHIIQVELTEDDFDKLTTGYNKLVLSDIEDINGNGMDDFQITEGIVAFDSEDTRAEAEVSVTGSNEVTIEFDQRLEDVNEVGFTIFVDGEEAVIDGIEEDLNDDGYTVLKLTLDDEDVDGDDLAIATDASLVTVEFDRDADDVEIANIFGVKPADFTADSTPTGTEIAVEDGYAPELVAVDPVVVTGANTVTIEFTEDMDSDELYKGFFEVNGETPTSVSVIDEVITLTVADDVLVAGEDLEITIDEDKLADESGNFFEGEDDLTLEDIVIP</sequence>